<dbReference type="OrthoDB" id="9792579at2"/>
<dbReference type="Pfam" id="PF02653">
    <property type="entry name" value="BPD_transp_2"/>
    <property type="match status" value="1"/>
</dbReference>
<reference evidence="7 8" key="1">
    <citation type="submission" date="2016-10" db="EMBL/GenBank/DDBJ databases">
        <authorList>
            <person name="de Groot N.N."/>
        </authorList>
    </citation>
    <scope>NUCLEOTIDE SEQUENCE [LARGE SCALE GENOMIC DNA]</scope>
    <source>
        <strain evidence="7 8">NLAE-zl-G419</strain>
    </source>
</reference>
<dbReference type="PANTHER" id="PTHR43370">
    <property type="entry name" value="SUGAR ABC TRANSPORTER INTEGRAL MEMBRANE PROTEIN-RELATED"/>
    <property type="match status" value="1"/>
</dbReference>
<dbReference type="eggNOG" id="COG1079">
    <property type="taxonomic scope" value="Bacteria"/>
</dbReference>
<feature type="transmembrane region" description="Helical" evidence="6">
    <location>
        <begin position="197"/>
        <end position="219"/>
    </location>
</feature>
<evidence type="ECO:0000313" key="8">
    <source>
        <dbReference type="Proteomes" id="UP000182135"/>
    </source>
</evidence>
<dbReference type="EMBL" id="FOOE01000005">
    <property type="protein sequence ID" value="SFF64300.1"/>
    <property type="molecule type" value="Genomic_DNA"/>
</dbReference>
<dbReference type="GO" id="GO:0005886">
    <property type="term" value="C:plasma membrane"/>
    <property type="evidence" value="ECO:0007669"/>
    <property type="project" value="UniProtKB-SubCell"/>
</dbReference>
<evidence type="ECO:0000313" key="7">
    <source>
        <dbReference type="EMBL" id="SFF64300.1"/>
    </source>
</evidence>
<evidence type="ECO:0000256" key="5">
    <source>
        <dbReference type="ARBA" id="ARBA00023136"/>
    </source>
</evidence>
<evidence type="ECO:0000256" key="2">
    <source>
        <dbReference type="ARBA" id="ARBA00022475"/>
    </source>
</evidence>
<gene>
    <name evidence="7" type="ORF">SAMN04487885_10548</name>
</gene>
<evidence type="ECO:0000256" key="6">
    <source>
        <dbReference type="SAM" id="Phobius"/>
    </source>
</evidence>
<dbReference type="Proteomes" id="UP000182135">
    <property type="component" value="Unassembled WGS sequence"/>
</dbReference>
<feature type="transmembrane region" description="Helical" evidence="6">
    <location>
        <begin position="6"/>
        <end position="29"/>
    </location>
</feature>
<dbReference type="RefSeq" id="WP_074844769.1">
    <property type="nucleotide sequence ID" value="NZ_FOOE01000005.1"/>
</dbReference>
<keyword evidence="2" id="KW-1003">Cell membrane</keyword>
<dbReference type="PANTHER" id="PTHR43370:SF1">
    <property type="entry name" value="GUANOSINE ABC TRANSPORTER PERMEASE PROTEIN NUPQ"/>
    <property type="match status" value="1"/>
</dbReference>
<comment type="subcellular location">
    <subcellularLocation>
        <location evidence="1">Cell membrane</location>
        <topology evidence="1">Multi-pass membrane protein</topology>
    </subcellularLocation>
</comment>
<feature type="transmembrane region" description="Helical" evidence="6">
    <location>
        <begin position="41"/>
        <end position="60"/>
    </location>
</feature>
<feature type="transmembrane region" description="Helical" evidence="6">
    <location>
        <begin position="94"/>
        <end position="113"/>
    </location>
</feature>
<dbReference type="GO" id="GO:0022857">
    <property type="term" value="F:transmembrane transporter activity"/>
    <property type="evidence" value="ECO:0007669"/>
    <property type="project" value="InterPro"/>
</dbReference>
<feature type="transmembrane region" description="Helical" evidence="6">
    <location>
        <begin position="248"/>
        <end position="270"/>
    </location>
</feature>
<evidence type="ECO:0000256" key="3">
    <source>
        <dbReference type="ARBA" id="ARBA00022692"/>
    </source>
</evidence>
<dbReference type="CDD" id="cd06580">
    <property type="entry name" value="TM_PBP1_transp_TpRbsC_like"/>
    <property type="match status" value="1"/>
</dbReference>
<evidence type="ECO:0000256" key="1">
    <source>
        <dbReference type="ARBA" id="ARBA00004651"/>
    </source>
</evidence>
<evidence type="ECO:0000256" key="4">
    <source>
        <dbReference type="ARBA" id="ARBA00022989"/>
    </source>
</evidence>
<organism evidence="7 8">
    <name type="scientific">Clostridium cadaveris</name>
    <dbReference type="NCBI Taxonomy" id="1529"/>
    <lineage>
        <taxon>Bacteria</taxon>
        <taxon>Bacillati</taxon>
        <taxon>Bacillota</taxon>
        <taxon>Clostridia</taxon>
        <taxon>Eubacteriales</taxon>
        <taxon>Clostridiaceae</taxon>
        <taxon>Clostridium</taxon>
    </lineage>
</organism>
<feature type="transmembrane region" description="Helical" evidence="6">
    <location>
        <begin position="148"/>
        <end position="166"/>
    </location>
</feature>
<dbReference type="InterPro" id="IPR001851">
    <property type="entry name" value="ABC_transp_permease"/>
</dbReference>
<feature type="transmembrane region" description="Helical" evidence="6">
    <location>
        <begin position="225"/>
        <end position="241"/>
    </location>
</feature>
<protein>
    <submittedName>
        <fullName evidence="7">Nucleoside ABC transporter membrane protein</fullName>
    </submittedName>
</protein>
<dbReference type="STRING" id="1529.SAMN04487885_10548"/>
<keyword evidence="3 6" id="KW-0812">Transmembrane</keyword>
<keyword evidence="8" id="KW-1185">Reference proteome</keyword>
<sequence length="311" mass="33115">MDSSLYVTIIGIIAATLRYSTPLIFGALGGIFSEKSGVVNIALEGIMVAGAFFAVLGSYITGNPWMGLVFAAVGGMIFAAIHAYLSIHLQAEQVVSGTGINVFAPAIIGYMLFKVFGNPSQSSAVATLPYPREFFSNIPVIGPIIGDLNWFVWIAIALVILASYILNKTAFGLRIKAVGEHPKAADTLGINVYKIRYISVLLSGVLAGIGGASLSIGVLNYFREGMISGRGFIALAAMIFGNWKPKNALFACLLFGFAESLQLAAQSFGWSIPQEFYAAFPYLLTMLVLAGFVGKTQAPEADGVPYRKGER</sequence>
<accession>A0A1I2KDL6</accession>
<feature type="transmembrane region" description="Helical" evidence="6">
    <location>
        <begin position="66"/>
        <end position="87"/>
    </location>
</feature>
<proteinExistence type="predicted"/>
<name>A0A1I2KDL6_9CLOT</name>
<keyword evidence="4 6" id="KW-1133">Transmembrane helix</keyword>
<keyword evidence="5 6" id="KW-0472">Membrane</keyword>
<feature type="transmembrane region" description="Helical" evidence="6">
    <location>
        <begin position="276"/>
        <end position="294"/>
    </location>
</feature>
<dbReference type="AlphaFoldDB" id="A0A1I2KDL6"/>